<dbReference type="OrthoDB" id="2109857at2"/>
<dbReference type="KEGG" id="pmo:Pmob_1498"/>
<dbReference type="AlphaFoldDB" id="A9BIN8"/>
<evidence type="ECO:0000313" key="2">
    <source>
        <dbReference type="Proteomes" id="UP000000789"/>
    </source>
</evidence>
<name>A9BIN8_PETMO</name>
<dbReference type="eggNOG" id="ENOG503297X">
    <property type="taxonomic scope" value="Bacteria"/>
</dbReference>
<sequence>MFGIKELKANIEVTETTVECPVKGCSEKVERQEKFFKREERFKCPKHNIYISPSTFEYQSELDNLLWKDEADLDLFERIKKVKRESRIARDNSEDAVTWNVFRFLERNNLVESTLSSIIGTTLRSSEVIYWSYSQQEDSSWSELNKAREEFGEEIKRSSEPDVIIKTDSTLFFIEAKLTAGNEKTPGNINDSKKYKTGGNDWFSKVFKSDFEKVAIVQKKYELLRFWLLGTWIAKQEGLNFYLVNLVLFEREKDIEEIFKRHLYETPSSKFIRITWEDICQQILNSGFTGTDKDTMIKYFENKTIGYDWNRKLQRAFSIP</sequence>
<evidence type="ECO:0000313" key="1">
    <source>
        <dbReference type="EMBL" id="ABX32201.1"/>
    </source>
</evidence>
<gene>
    <name evidence="1" type="ordered locus">Pmob_1498</name>
</gene>
<organism evidence="1 2">
    <name type="scientific">Petrotoga mobilis (strain DSM 10674 / SJ95)</name>
    <dbReference type="NCBI Taxonomy" id="403833"/>
    <lineage>
        <taxon>Bacteria</taxon>
        <taxon>Thermotogati</taxon>
        <taxon>Thermotogota</taxon>
        <taxon>Thermotogae</taxon>
        <taxon>Petrotogales</taxon>
        <taxon>Petrotogaceae</taxon>
        <taxon>Petrotoga</taxon>
    </lineage>
</organism>
<accession>A9BIN8</accession>
<proteinExistence type="predicted"/>
<dbReference type="HOGENOM" id="CLU_868354_0_0_0"/>
<keyword evidence="2" id="KW-1185">Reference proteome</keyword>
<dbReference type="EMBL" id="CP000879">
    <property type="protein sequence ID" value="ABX32201.1"/>
    <property type="molecule type" value="Genomic_DNA"/>
</dbReference>
<dbReference type="RefSeq" id="WP_012209300.1">
    <property type="nucleotide sequence ID" value="NC_010003.1"/>
</dbReference>
<dbReference type="STRING" id="403833.Pmob_1498"/>
<dbReference type="Proteomes" id="UP000000789">
    <property type="component" value="Chromosome"/>
</dbReference>
<protein>
    <submittedName>
        <fullName evidence="1">Uncharacterized protein</fullName>
    </submittedName>
</protein>
<reference evidence="1" key="1">
    <citation type="submission" date="2007-11" db="EMBL/GenBank/DDBJ databases">
        <title>Complete sequence of Petroga mobilis SJ95.</title>
        <authorList>
            <consortium name="US DOE Joint Genome Institute"/>
            <person name="Copeland A."/>
            <person name="Lucas S."/>
            <person name="Lapidus A."/>
            <person name="Barry K."/>
            <person name="Glavina del Rio T."/>
            <person name="Dalin E."/>
            <person name="Tice H."/>
            <person name="Pitluck S."/>
            <person name="Meincke L."/>
            <person name="Brettin T."/>
            <person name="Bruce D."/>
            <person name="Detter J.C."/>
            <person name="Han C."/>
            <person name="Kuske C.R."/>
            <person name="Schmutz J."/>
            <person name="Larimer F."/>
            <person name="Land M."/>
            <person name="Hauser L."/>
            <person name="Kyrpides N."/>
            <person name="Mikhailova N."/>
            <person name="Noll K."/>
            <person name="Richardson P."/>
        </authorList>
    </citation>
    <scope>NUCLEOTIDE SEQUENCE [LARGE SCALE GENOMIC DNA]</scope>
    <source>
        <strain evidence="1">SJ95</strain>
    </source>
</reference>